<name>A0A1G2GBL1_9BACT</name>
<dbReference type="GO" id="GO:0098552">
    <property type="term" value="C:side of membrane"/>
    <property type="evidence" value="ECO:0007669"/>
    <property type="project" value="UniProtKB-ARBA"/>
</dbReference>
<dbReference type="InterPro" id="IPR001107">
    <property type="entry name" value="Band_7"/>
</dbReference>
<dbReference type="Gene3D" id="3.30.479.30">
    <property type="entry name" value="Band 7 domain"/>
    <property type="match status" value="1"/>
</dbReference>
<dbReference type="Pfam" id="PF01145">
    <property type="entry name" value="Band_7"/>
    <property type="match status" value="1"/>
</dbReference>
<evidence type="ECO:0000313" key="4">
    <source>
        <dbReference type="Proteomes" id="UP000176576"/>
    </source>
</evidence>
<evidence type="ECO:0000256" key="1">
    <source>
        <dbReference type="ARBA" id="ARBA00008164"/>
    </source>
</evidence>
<dbReference type="AlphaFoldDB" id="A0A1G2GBL1"/>
<evidence type="ECO:0000313" key="3">
    <source>
        <dbReference type="EMBL" id="OGZ47271.1"/>
    </source>
</evidence>
<organism evidence="3 4">
    <name type="scientific">Candidatus Ryanbacteria bacterium RIFCSPHIGHO2_02_FULL_45_13b</name>
    <dbReference type="NCBI Taxonomy" id="1802117"/>
    <lineage>
        <taxon>Bacteria</taxon>
        <taxon>Candidatus Ryaniibacteriota</taxon>
    </lineage>
</organism>
<dbReference type="InterPro" id="IPR001972">
    <property type="entry name" value="Stomatin_HflK_fam"/>
</dbReference>
<dbReference type="FunFam" id="3.30.479.30:FF:000004">
    <property type="entry name" value="Putative membrane protease family, stomatin"/>
    <property type="match status" value="1"/>
</dbReference>
<dbReference type="GO" id="GO:0005886">
    <property type="term" value="C:plasma membrane"/>
    <property type="evidence" value="ECO:0007669"/>
    <property type="project" value="InterPro"/>
</dbReference>
<protein>
    <recommendedName>
        <fullName evidence="2">Band 7 domain-containing protein</fullName>
    </recommendedName>
</protein>
<dbReference type="EMBL" id="MHNN01000003">
    <property type="protein sequence ID" value="OGZ47271.1"/>
    <property type="molecule type" value="Genomic_DNA"/>
</dbReference>
<dbReference type="PRINTS" id="PR00721">
    <property type="entry name" value="STOMATIN"/>
</dbReference>
<dbReference type="SUPFAM" id="SSF117892">
    <property type="entry name" value="Band 7/SPFH domain"/>
    <property type="match status" value="1"/>
</dbReference>
<reference evidence="3 4" key="1">
    <citation type="journal article" date="2016" name="Nat. Commun.">
        <title>Thousands of microbial genomes shed light on interconnected biogeochemical processes in an aquifer system.</title>
        <authorList>
            <person name="Anantharaman K."/>
            <person name="Brown C.T."/>
            <person name="Hug L.A."/>
            <person name="Sharon I."/>
            <person name="Castelle C.J."/>
            <person name="Probst A.J."/>
            <person name="Thomas B.C."/>
            <person name="Singh A."/>
            <person name="Wilkins M.J."/>
            <person name="Karaoz U."/>
            <person name="Brodie E.L."/>
            <person name="Williams K.H."/>
            <person name="Hubbard S.S."/>
            <person name="Banfield J.F."/>
        </authorList>
    </citation>
    <scope>NUCLEOTIDE SEQUENCE [LARGE SCALE GENOMIC DNA]</scope>
</reference>
<dbReference type="STRING" id="1802117.A3J54_01555"/>
<proteinExistence type="inferred from homology"/>
<gene>
    <name evidence="3" type="ORF">A3J54_01555</name>
</gene>
<comment type="similarity">
    <text evidence="1">Belongs to the band 7/mec-2 family.</text>
</comment>
<comment type="caution">
    <text evidence="3">The sequence shown here is derived from an EMBL/GenBank/DDBJ whole genome shotgun (WGS) entry which is preliminary data.</text>
</comment>
<dbReference type="Gene3D" id="6.10.250.2090">
    <property type="match status" value="1"/>
</dbReference>
<dbReference type="SMART" id="SM00244">
    <property type="entry name" value="PHB"/>
    <property type="match status" value="1"/>
</dbReference>
<feature type="domain" description="Band 7" evidence="2">
    <location>
        <begin position="18"/>
        <end position="175"/>
    </location>
</feature>
<dbReference type="InterPro" id="IPR036013">
    <property type="entry name" value="Band_7/SPFH_dom_sf"/>
</dbReference>
<dbReference type="InterPro" id="IPR043202">
    <property type="entry name" value="Band-7_stomatin-like"/>
</dbReference>
<dbReference type="PANTHER" id="PTHR10264:SF19">
    <property type="entry name" value="AT06885P-RELATED"/>
    <property type="match status" value="1"/>
</dbReference>
<evidence type="ECO:0000259" key="2">
    <source>
        <dbReference type="SMART" id="SM00244"/>
    </source>
</evidence>
<dbReference type="Proteomes" id="UP000176576">
    <property type="component" value="Unassembled WGS sequence"/>
</dbReference>
<dbReference type="PANTHER" id="PTHR10264">
    <property type="entry name" value="BAND 7 PROTEIN-RELATED"/>
    <property type="match status" value="1"/>
</dbReference>
<accession>A0A1G2GBL1</accession>
<dbReference type="CDD" id="cd08826">
    <property type="entry name" value="SPFH_eoslipins_u1"/>
    <property type="match status" value="1"/>
</dbReference>
<sequence length="255" mass="28420">MEILFVWAMGILVLLILSGLRVVDQYERSVVLTLGKYTSTRQPGLTWIFIGIQRMIKIDLRITTTDIPQQEVITKDNVPVGINAVVYFQVQSAEKAILNIKDYTLAVSQYAQAALRDVIGGIELDPLLSEREKISEEIQKNVAQATNSWGILVTDIKIQDIELPADMKRIMAKQAESERERRAVIIKAEGEYAASERLAQAAGVLSSTPGGIAMRTLQTIEKINPDPSKTVIFALPVEFFEGIKSLSEFLKEKTK</sequence>